<evidence type="ECO:0000313" key="1">
    <source>
        <dbReference type="EMBL" id="KAF7816950.1"/>
    </source>
</evidence>
<dbReference type="EMBL" id="JAAIUW010000009">
    <property type="protein sequence ID" value="KAF7816950.1"/>
    <property type="molecule type" value="Genomic_DNA"/>
</dbReference>
<dbReference type="AlphaFoldDB" id="A0A834WB89"/>
<dbReference type="Proteomes" id="UP000634136">
    <property type="component" value="Unassembled WGS sequence"/>
</dbReference>
<comment type="caution">
    <text evidence="1">The sequence shown here is derived from an EMBL/GenBank/DDBJ whole genome shotgun (WGS) entry which is preliminary data.</text>
</comment>
<gene>
    <name evidence="1" type="ORF">G2W53_030919</name>
</gene>
<sequence>MKTNKKAERIEKYDRVSNLGRFSIWRSKEPRKCRIISELKTPLKGKRKVNASLQPYGVL</sequence>
<evidence type="ECO:0000313" key="2">
    <source>
        <dbReference type="Proteomes" id="UP000634136"/>
    </source>
</evidence>
<keyword evidence="2" id="KW-1185">Reference proteome</keyword>
<organism evidence="1 2">
    <name type="scientific">Senna tora</name>
    <dbReference type="NCBI Taxonomy" id="362788"/>
    <lineage>
        <taxon>Eukaryota</taxon>
        <taxon>Viridiplantae</taxon>
        <taxon>Streptophyta</taxon>
        <taxon>Embryophyta</taxon>
        <taxon>Tracheophyta</taxon>
        <taxon>Spermatophyta</taxon>
        <taxon>Magnoliopsida</taxon>
        <taxon>eudicotyledons</taxon>
        <taxon>Gunneridae</taxon>
        <taxon>Pentapetalae</taxon>
        <taxon>rosids</taxon>
        <taxon>fabids</taxon>
        <taxon>Fabales</taxon>
        <taxon>Fabaceae</taxon>
        <taxon>Caesalpinioideae</taxon>
        <taxon>Cassia clade</taxon>
        <taxon>Senna</taxon>
    </lineage>
</organism>
<protein>
    <submittedName>
        <fullName evidence="1">Uncharacterized protein</fullName>
    </submittedName>
</protein>
<proteinExistence type="predicted"/>
<reference evidence="1" key="1">
    <citation type="submission" date="2020-09" db="EMBL/GenBank/DDBJ databases">
        <title>Genome-Enabled Discovery of Anthraquinone Biosynthesis in Senna tora.</title>
        <authorList>
            <person name="Kang S.-H."/>
            <person name="Pandey R.P."/>
            <person name="Lee C.-M."/>
            <person name="Sim J.-S."/>
            <person name="Jeong J.-T."/>
            <person name="Choi B.-S."/>
            <person name="Jung M."/>
            <person name="Ginzburg D."/>
            <person name="Zhao K."/>
            <person name="Won S.Y."/>
            <person name="Oh T.-J."/>
            <person name="Yu Y."/>
            <person name="Kim N.-H."/>
            <person name="Lee O.R."/>
            <person name="Lee T.-H."/>
            <person name="Bashyal P."/>
            <person name="Kim T.-S."/>
            <person name="Lee W.-H."/>
            <person name="Kawkins C."/>
            <person name="Kim C.-K."/>
            <person name="Kim J.S."/>
            <person name="Ahn B.O."/>
            <person name="Rhee S.Y."/>
            <person name="Sohng J.K."/>
        </authorList>
    </citation>
    <scope>NUCLEOTIDE SEQUENCE</scope>
    <source>
        <tissue evidence="1">Leaf</tissue>
    </source>
</reference>
<accession>A0A834WB89</accession>
<name>A0A834WB89_9FABA</name>